<name>A0A077R4Z5_9BASI</name>
<dbReference type="PANTHER" id="PTHR42034:SF2">
    <property type="entry name" value="ACYL-COA-DEPENDENT ACYLTRANSFERASE MAC1"/>
    <property type="match status" value="1"/>
</dbReference>
<sequence length="559" mass="62223">MATLNFPINPYEWSESSADFWTRTCLGHEASASFNENIANGHTELSIVVSFRVHHPASNRNKGTELELDELVARARQAWIQVRYLRPECAVEMDTHTDPSIPQNMTYRVLRDQDSLRSWVSETFVVTRLGEPGARTLDEITSYTYNRPLPTKGKQSMLYLVLPRLGDDGDRSAHLIWNVAHAVTDGGSIADFYNVLLQCLIDATPSAPYCSIYTPSAFELNVLPRLPRSVVCAYQQQYKPSSQQIESAKREARLNMRLVSERMSQSLALIPAPSFPNRTHSTICLIKAFSETESRALLDFAKTVKSGVTYLASAATIMATAETFPERKATSTGALMGMVRNARRWLSTTPVDGVSSTSTPLGSDAVFLWIPVDTQACSFEPHFSLLPTLINIAHRIRIELDTHLTTPHSIASYPLVADAAVSGLAQQWSSITSTDSVTPQSELDNIIGPQAPGFSSVGIFKVHPRFAPISASINESGLWLERWDLTHLGRQVNASPWMSMLTIDGRIKFQLGFDTKFHDLKKMEQFMERTYDWMKICAASAGTLTSTERIDALRVTARL</sequence>
<dbReference type="AlphaFoldDB" id="A0A077R4Z5"/>
<dbReference type="Gene3D" id="3.30.559.10">
    <property type="entry name" value="Chloramphenicol acetyltransferase-like domain"/>
    <property type="match status" value="1"/>
</dbReference>
<dbReference type="Gene3D" id="3.30.559.30">
    <property type="entry name" value="Nonribosomal peptide synthetase, condensation domain"/>
    <property type="match status" value="1"/>
</dbReference>
<dbReference type="PANTHER" id="PTHR42034">
    <property type="entry name" value="CHROMOSOME 7, WHOLE GENOME SHOTGUN SEQUENCE-RELATED"/>
    <property type="match status" value="1"/>
</dbReference>
<proteinExistence type="predicted"/>
<dbReference type="InterPro" id="IPR023213">
    <property type="entry name" value="CAT-like_dom_sf"/>
</dbReference>
<protein>
    <recommendedName>
        <fullName evidence="2">Acyltransferase invovled in MEL production</fullName>
    </recommendedName>
</protein>
<evidence type="ECO:0008006" key="2">
    <source>
        <dbReference type="Google" id="ProtNLM"/>
    </source>
</evidence>
<reference evidence="1" key="1">
    <citation type="journal article" date="2014" name="Genome Biol. Evol.">
        <title>Gene Loss Rather Than Gene Gain Is Associated with a Host Jump from Monocots to Dicots in the Smut Fungus Melanopsichium pennsylvanicum.</title>
        <authorList>
            <person name="Sharma R."/>
            <person name="Mishra B."/>
            <person name="Runge F."/>
            <person name="Thines M."/>
        </authorList>
    </citation>
    <scope>NUCLEOTIDE SEQUENCE</scope>
    <source>
        <strain evidence="1">4</strain>
    </source>
</reference>
<dbReference type="EMBL" id="HG529597">
    <property type="protein sequence ID" value="CDI53947.1"/>
    <property type="molecule type" value="Genomic_DNA"/>
</dbReference>
<evidence type="ECO:0000313" key="1">
    <source>
        <dbReference type="EMBL" id="CDI53947.1"/>
    </source>
</evidence>
<organism evidence="1">
    <name type="scientific">Melanopsichium pennsylvanicum 4</name>
    <dbReference type="NCBI Taxonomy" id="1398559"/>
    <lineage>
        <taxon>Eukaryota</taxon>
        <taxon>Fungi</taxon>
        <taxon>Dikarya</taxon>
        <taxon>Basidiomycota</taxon>
        <taxon>Ustilaginomycotina</taxon>
        <taxon>Ustilaginomycetes</taxon>
        <taxon>Ustilaginales</taxon>
        <taxon>Ustilaginaceae</taxon>
        <taxon>Melanopsichium</taxon>
    </lineage>
</organism>
<accession>A0A077R4Z5</accession>